<dbReference type="HOGENOM" id="CLU_033082_3_2_1"/>
<dbReference type="AlphaFoldDB" id="A0A0C9WZT6"/>
<evidence type="ECO:0000313" key="3">
    <source>
        <dbReference type="Proteomes" id="UP000054477"/>
    </source>
</evidence>
<dbReference type="SUPFAM" id="SSF54695">
    <property type="entry name" value="POZ domain"/>
    <property type="match status" value="1"/>
</dbReference>
<feature type="domain" description="BTB" evidence="1">
    <location>
        <begin position="32"/>
        <end position="98"/>
    </location>
</feature>
<proteinExistence type="predicted"/>
<dbReference type="STRING" id="1095629.A0A0C9WZT6"/>
<dbReference type="InterPro" id="IPR011333">
    <property type="entry name" value="SKP1/BTB/POZ_sf"/>
</dbReference>
<dbReference type="SMART" id="SM00225">
    <property type="entry name" value="BTB"/>
    <property type="match status" value="1"/>
</dbReference>
<gene>
    <name evidence="2" type="ORF">K443DRAFT_12078</name>
</gene>
<sequence length="322" mass="36561">MLDDPPPDKRQRTSSSSIDENSSILRSTIWYDDGSIVLQAECTQFRVHRTLLCQNSTIFTDMFSIPQPSPDETLVEGCALVHLSDSAEEVETILRALYFHTVDDQLPISIVEIYLRLGSKYDIRCSMDKAVHSLTSGCPTSLEERDTISISRKFKAPTPTMIDVLNIAREYSIQTVLPFAYFVCTCYLEDFALGMAREDGSLAELNNDALGICIIGRRRIHEALRLHSFSWLMKDTKISTHCAHEATCSGHKNNVIKRSFRSSTDLVRVALEKWKSSVIHCPLCTPCLMEAKRLHRAGREKMWELLPSFFGLPPWDELKNLK</sequence>
<reference evidence="2 3" key="1">
    <citation type="submission" date="2014-04" db="EMBL/GenBank/DDBJ databases">
        <authorList>
            <consortium name="DOE Joint Genome Institute"/>
            <person name="Kuo A."/>
            <person name="Kohler A."/>
            <person name="Nagy L.G."/>
            <person name="Floudas D."/>
            <person name="Copeland A."/>
            <person name="Barry K.W."/>
            <person name="Cichocki N."/>
            <person name="Veneault-Fourrey C."/>
            <person name="LaButti K."/>
            <person name="Lindquist E.A."/>
            <person name="Lipzen A."/>
            <person name="Lundell T."/>
            <person name="Morin E."/>
            <person name="Murat C."/>
            <person name="Sun H."/>
            <person name="Tunlid A."/>
            <person name="Henrissat B."/>
            <person name="Grigoriev I.V."/>
            <person name="Hibbett D.S."/>
            <person name="Martin F."/>
            <person name="Nordberg H.P."/>
            <person name="Cantor M.N."/>
            <person name="Hua S.X."/>
        </authorList>
    </citation>
    <scope>NUCLEOTIDE SEQUENCE [LARGE SCALE GENOMIC DNA]</scope>
    <source>
        <strain evidence="2 3">LaAM-08-1</strain>
    </source>
</reference>
<evidence type="ECO:0000313" key="2">
    <source>
        <dbReference type="EMBL" id="KIJ94478.1"/>
    </source>
</evidence>
<evidence type="ECO:0000259" key="1">
    <source>
        <dbReference type="PROSITE" id="PS50097"/>
    </source>
</evidence>
<reference evidence="3" key="2">
    <citation type="submission" date="2015-01" db="EMBL/GenBank/DDBJ databases">
        <title>Evolutionary Origins and Diversification of the Mycorrhizal Mutualists.</title>
        <authorList>
            <consortium name="DOE Joint Genome Institute"/>
            <consortium name="Mycorrhizal Genomics Consortium"/>
            <person name="Kohler A."/>
            <person name="Kuo A."/>
            <person name="Nagy L.G."/>
            <person name="Floudas D."/>
            <person name="Copeland A."/>
            <person name="Barry K.W."/>
            <person name="Cichocki N."/>
            <person name="Veneault-Fourrey C."/>
            <person name="LaButti K."/>
            <person name="Lindquist E.A."/>
            <person name="Lipzen A."/>
            <person name="Lundell T."/>
            <person name="Morin E."/>
            <person name="Murat C."/>
            <person name="Riley R."/>
            <person name="Ohm R."/>
            <person name="Sun H."/>
            <person name="Tunlid A."/>
            <person name="Henrissat B."/>
            <person name="Grigoriev I.V."/>
            <person name="Hibbett D.S."/>
            <person name="Martin F."/>
        </authorList>
    </citation>
    <scope>NUCLEOTIDE SEQUENCE [LARGE SCALE GENOMIC DNA]</scope>
    <source>
        <strain evidence="3">LaAM-08-1</strain>
    </source>
</reference>
<keyword evidence="3" id="KW-1185">Reference proteome</keyword>
<name>A0A0C9WZT6_9AGAR</name>
<organism evidence="2 3">
    <name type="scientific">Laccaria amethystina LaAM-08-1</name>
    <dbReference type="NCBI Taxonomy" id="1095629"/>
    <lineage>
        <taxon>Eukaryota</taxon>
        <taxon>Fungi</taxon>
        <taxon>Dikarya</taxon>
        <taxon>Basidiomycota</taxon>
        <taxon>Agaricomycotina</taxon>
        <taxon>Agaricomycetes</taxon>
        <taxon>Agaricomycetidae</taxon>
        <taxon>Agaricales</taxon>
        <taxon>Agaricineae</taxon>
        <taxon>Hydnangiaceae</taxon>
        <taxon>Laccaria</taxon>
    </lineage>
</organism>
<dbReference type="Proteomes" id="UP000054477">
    <property type="component" value="Unassembled WGS sequence"/>
</dbReference>
<dbReference type="EMBL" id="KN838791">
    <property type="protein sequence ID" value="KIJ94478.1"/>
    <property type="molecule type" value="Genomic_DNA"/>
</dbReference>
<dbReference type="InterPro" id="IPR000210">
    <property type="entry name" value="BTB/POZ_dom"/>
</dbReference>
<dbReference type="OrthoDB" id="3033237at2759"/>
<accession>A0A0C9WZT6</accession>
<dbReference type="Pfam" id="PF00651">
    <property type="entry name" value="BTB"/>
    <property type="match status" value="1"/>
</dbReference>
<dbReference type="PROSITE" id="PS50097">
    <property type="entry name" value="BTB"/>
    <property type="match status" value="1"/>
</dbReference>
<dbReference type="Gene3D" id="3.30.710.10">
    <property type="entry name" value="Potassium Channel Kv1.1, Chain A"/>
    <property type="match status" value="1"/>
</dbReference>
<protein>
    <submittedName>
        <fullName evidence="2">Unplaced genomic scaffold K443scaffold_256, whole genome shotgun sequence</fullName>
    </submittedName>
</protein>